<dbReference type="AlphaFoldDB" id="A0AAD8H1Y8"/>
<dbReference type="InterPro" id="IPR005181">
    <property type="entry name" value="SASA"/>
</dbReference>
<dbReference type="PANTHER" id="PTHR31988:SF19">
    <property type="entry name" value="9-O-ACETYL-N-ACETYLNEURAMINIC ACID DEACETYLASE-RELATED"/>
    <property type="match status" value="1"/>
</dbReference>
<proteinExistence type="predicted"/>
<dbReference type="PANTHER" id="PTHR31988">
    <property type="entry name" value="ESTERASE, PUTATIVE (DUF303)-RELATED"/>
    <property type="match status" value="1"/>
</dbReference>
<comment type="caution">
    <text evidence="3">The sequence shown here is derived from an EMBL/GenBank/DDBJ whole genome shotgun (WGS) entry which is preliminary data.</text>
</comment>
<dbReference type="InterPro" id="IPR052940">
    <property type="entry name" value="Carb_Esterase_6"/>
</dbReference>
<evidence type="ECO:0000256" key="1">
    <source>
        <dbReference type="ARBA" id="ARBA00022801"/>
    </source>
</evidence>
<dbReference type="Proteomes" id="UP001237642">
    <property type="component" value="Unassembled WGS sequence"/>
</dbReference>
<reference evidence="3" key="1">
    <citation type="submission" date="2023-02" db="EMBL/GenBank/DDBJ databases">
        <title>Genome of toxic invasive species Heracleum sosnowskyi carries increased number of genes despite the absence of recent whole-genome duplications.</title>
        <authorList>
            <person name="Schelkunov M."/>
            <person name="Shtratnikova V."/>
            <person name="Makarenko M."/>
            <person name="Klepikova A."/>
            <person name="Omelchenko D."/>
            <person name="Novikova G."/>
            <person name="Obukhova E."/>
            <person name="Bogdanov V."/>
            <person name="Penin A."/>
            <person name="Logacheva M."/>
        </authorList>
    </citation>
    <scope>NUCLEOTIDE SEQUENCE</scope>
    <source>
        <strain evidence="3">Hsosn_3</strain>
        <tissue evidence="3">Leaf</tissue>
    </source>
</reference>
<reference evidence="3" key="2">
    <citation type="submission" date="2023-05" db="EMBL/GenBank/DDBJ databases">
        <authorList>
            <person name="Schelkunov M.I."/>
        </authorList>
    </citation>
    <scope>NUCLEOTIDE SEQUENCE</scope>
    <source>
        <strain evidence="3">Hsosn_3</strain>
        <tissue evidence="3">Leaf</tissue>
    </source>
</reference>
<dbReference type="EMBL" id="JAUIZM010000010">
    <property type="protein sequence ID" value="KAK1358926.1"/>
    <property type="molecule type" value="Genomic_DNA"/>
</dbReference>
<evidence type="ECO:0000259" key="2">
    <source>
        <dbReference type="Pfam" id="PF03629"/>
    </source>
</evidence>
<organism evidence="3 4">
    <name type="scientific">Heracleum sosnowskyi</name>
    <dbReference type="NCBI Taxonomy" id="360622"/>
    <lineage>
        <taxon>Eukaryota</taxon>
        <taxon>Viridiplantae</taxon>
        <taxon>Streptophyta</taxon>
        <taxon>Embryophyta</taxon>
        <taxon>Tracheophyta</taxon>
        <taxon>Spermatophyta</taxon>
        <taxon>Magnoliopsida</taxon>
        <taxon>eudicotyledons</taxon>
        <taxon>Gunneridae</taxon>
        <taxon>Pentapetalae</taxon>
        <taxon>asterids</taxon>
        <taxon>campanulids</taxon>
        <taxon>Apiales</taxon>
        <taxon>Apiaceae</taxon>
        <taxon>Apioideae</taxon>
        <taxon>apioid superclade</taxon>
        <taxon>Tordylieae</taxon>
        <taxon>Tordyliinae</taxon>
        <taxon>Heracleum</taxon>
    </lineage>
</organism>
<name>A0AAD8H1Y8_9APIA</name>
<dbReference type="Gene3D" id="3.40.50.1110">
    <property type="entry name" value="SGNH hydrolase"/>
    <property type="match status" value="1"/>
</dbReference>
<dbReference type="Pfam" id="PF03629">
    <property type="entry name" value="SASA"/>
    <property type="match status" value="1"/>
</dbReference>
<dbReference type="GO" id="GO:0016787">
    <property type="term" value="F:hydrolase activity"/>
    <property type="evidence" value="ECO:0007669"/>
    <property type="project" value="UniProtKB-KW"/>
</dbReference>
<dbReference type="SUPFAM" id="SSF52266">
    <property type="entry name" value="SGNH hydrolase"/>
    <property type="match status" value="1"/>
</dbReference>
<keyword evidence="4" id="KW-1185">Reference proteome</keyword>
<evidence type="ECO:0000313" key="3">
    <source>
        <dbReference type="EMBL" id="KAK1358926.1"/>
    </source>
</evidence>
<protein>
    <submittedName>
        <fullName evidence="3">Carbohydrate esterase</fullName>
    </submittedName>
</protein>
<keyword evidence="1" id="KW-0378">Hydrolase</keyword>
<gene>
    <name evidence="3" type="ORF">POM88_043400</name>
</gene>
<evidence type="ECO:0000313" key="4">
    <source>
        <dbReference type="Proteomes" id="UP001237642"/>
    </source>
</evidence>
<accession>A0AAD8H1Y8</accession>
<dbReference type="InterPro" id="IPR036514">
    <property type="entry name" value="SGNH_hydro_sf"/>
</dbReference>
<feature type="domain" description="Sialate O-acetylesterase" evidence="2">
    <location>
        <begin position="18"/>
        <end position="244"/>
    </location>
</feature>
<sequence>MDTSDQTPISNNPPSPEKQIFILSGQSNMAGRGGVINKHWNGVVPPQCSPNPSIHRFTADLKWVPASEPLHADIDTKKACGVGPGMSFANVVKDVVGEVGLVPCAVGGTAIKEWARGSYLYENMIKRSKAAVESGVGRIRAMLWYQGESDALSQHCVDAYKEKMEKLIDNVRQDLGLPQLPIIQVALASGDEKYMEKIREIQKAIDVENVVCVDAKGLELKEDHLHLTTEACVELGQMLANAYLTHFESR</sequence>